<dbReference type="Proteomes" id="UP000002572">
    <property type="component" value="Chromosome"/>
</dbReference>
<dbReference type="Gene3D" id="2.40.50.100">
    <property type="match status" value="1"/>
</dbReference>
<dbReference type="AlphaFoldDB" id="E6W526"/>
<accession>E6W526</accession>
<dbReference type="Pfam" id="PF25917">
    <property type="entry name" value="BSH_RND"/>
    <property type="match status" value="1"/>
</dbReference>
<feature type="domain" description="Multidrug resistance protein MdtA-like alpha-helical hairpin" evidence="4">
    <location>
        <begin position="89"/>
        <end position="157"/>
    </location>
</feature>
<dbReference type="eggNOG" id="COG0845">
    <property type="taxonomic scope" value="Bacteria"/>
</dbReference>
<reference evidence="7 8" key="1">
    <citation type="submission" date="2010-12" db="EMBL/GenBank/DDBJ databases">
        <title>Complete sequence of Desulfurispirillum indicum S5.</title>
        <authorList>
            <consortium name="US DOE Joint Genome Institute"/>
            <person name="Lucas S."/>
            <person name="Copeland A."/>
            <person name="Lapidus A."/>
            <person name="Cheng J.-F."/>
            <person name="Goodwin L."/>
            <person name="Pitluck S."/>
            <person name="Chertkov O."/>
            <person name="Held B."/>
            <person name="Detter J.C."/>
            <person name="Han C."/>
            <person name="Tapia R."/>
            <person name="Land M."/>
            <person name="Hauser L."/>
            <person name="Kyrpides N."/>
            <person name="Ivanova N."/>
            <person name="Mikhailova N."/>
            <person name="Haggblom M."/>
            <person name="Rauschenbach I."/>
            <person name="Bini E."/>
            <person name="Woyke T."/>
        </authorList>
    </citation>
    <scope>NUCLEOTIDE SEQUENCE [LARGE SCALE GENOMIC DNA]</scope>
    <source>
        <strain evidence="8">ATCC BAA-1389 / DSM 22839 / S5</strain>
    </source>
</reference>
<dbReference type="GO" id="GO:1990281">
    <property type="term" value="C:efflux pump complex"/>
    <property type="evidence" value="ECO:0007669"/>
    <property type="project" value="TreeGrafter"/>
</dbReference>
<dbReference type="NCBIfam" id="TIGR01730">
    <property type="entry name" value="RND_mfp"/>
    <property type="match status" value="1"/>
</dbReference>
<feature type="coiled-coil region" evidence="2">
    <location>
        <begin position="126"/>
        <end position="153"/>
    </location>
</feature>
<dbReference type="Pfam" id="PF25876">
    <property type="entry name" value="HH_MFP_RND"/>
    <property type="match status" value="1"/>
</dbReference>
<dbReference type="InterPro" id="IPR058625">
    <property type="entry name" value="MdtA-like_BSH"/>
</dbReference>
<evidence type="ECO:0000256" key="2">
    <source>
        <dbReference type="SAM" id="Coils"/>
    </source>
</evidence>
<keyword evidence="3" id="KW-0732">Signal</keyword>
<dbReference type="GO" id="GO:0015562">
    <property type="term" value="F:efflux transmembrane transporter activity"/>
    <property type="evidence" value="ECO:0007669"/>
    <property type="project" value="TreeGrafter"/>
</dbReference>
<evidence type="ECO:0000259" key="4">
    <source>
        <dbReference type="Pfam" id="PF25876"/>
    </source>
</evidence>
<dbReference type="OrthoDB" id="5730196at2"/>
<dbReference type="InterPro" id="IPR006143">
    <property type="entry name" value="RND_pump_MFP"/>
</dbReference>
<keyword evidence="8" id="KW-1185">Reference proteome</keyword>
<evidence type="ECO:0000313" key="8">
    <source>
        <dbReference type="Proteomes" id="UP000002572"/>
    </source>
</evidence>
<evidence type="ECO:0000256" key="1">
    <source>
        <dbReference type="ARBA" id="ARBA00009477"/>
    </source>
</evidence>
<keyword evidence="2" id="KW-0175">Coiled coil</keyword>
<dbReference type="RefSeq" id="WP_013505883.1">
    <property type="nucleotide sequence ID" value="NC_014836.1"/>
</dbReference>
<evidence type="ECO:0000313" key="7">
    <source>
        <dbReference type="EMBL" id="ADU66002.1"/>
    </source>
</evidence>
<comment type="similarity">
    <text evidence="1">Belongs to the membrane fusion protein (MFP) (TC 8.A.1) family.</text>
</comment>
<dbReference type="EMBL" id="CP002432">
    <property type="protein sequence ID" value="ADU66002.1"/>
    <property type="molecule type" value="Genomic_DNA"/>
</dbReference>
<dbReference type="InterPro" id="IPR058792">
    <property type="entry name" value="Beta-barrel_RND_2"/>
</dbReference>
<dbReference type="Gene3D" id="2.40.420.20">
    <property type="match status" value="1"/>
</dbReference>
<dbReference type="SUPFAM" id="SSF111369">
    <property type="entry name" value="HlyD-like secretion proteins"/>
    <property type="match status" value="1"/>
</dbReference>
<evidence type="ECO:0000256" key="3">
    <source>
        <dbReference type="SAM" id="SignalP"/>
    </source>
</evidence>
<dbReference type="PANTHER" id="PTHR30469:SF18">
    <property type="entry name" value="RESISTANCE-NODULATION-CELL DIVISION (RND) EFFLUX MEMBRANE FUSION PROTEIN-RELATED"/>
    <property type="match status" value="1"/>
</dbReference>
<protein>
    <submittedName>
        <fullName evidence="7">Efflux transporter, RND family, MFP subunit</fullName>
    </submittedName>
</protein>
<sequence>MSKSQSALLPFLFLLLGIPAFALETTVVNHRVKTEYLQLDGTVEAVRQSTVSAQTSGTVKAIYFDVDDAVPAGALILELDDREHRARVNQARAAFNEATAGLNDAQSNHERVKRLHEQGIASPAQFDQARNQLSAAQARLARSQAALEESQQHLAYTSISAPYGGLVTRRHVEIGEAVSPGTPLLSGLTLEELRVVTALPQRFAALSRQERKFRVIMDDGTPLETGVTTLYPYADPSTHTFRVRIDIENPAASLFPGMLVRVEVPVAQRSALWIPTTSLVRQGELRAVYVMDENMRPRLRQVRVGSHDGELLEILAGLSAGEIIALHPHEALQLLQTRSH</sequence>
<dbReference type="InterPro" id="IPR058624">
    <property type="entry name" value="MdtA-like_HH"/>
</dbReference>
<dbReference type="STRING" id="653733.Selin_1267"/>
<dbReference type="InParanoid" id="E6W526"/>
<organism evidence="7 8">
    <name type="scientific">Desulfurispirillum indicum (strain ATCC BAA-1389 / DSM 22839 / S5)</name>
    <dbReference type="NCBI Taxonomy" id="653733"/>
    <lineage>
        <taxon>Bacteria</taxon>
        <taxon>Pseudomonadati</taxon>
        <taxon>Chrysiogenota</taxon>
        <taxon>Chrysiogenia</taxon>
        <taxon>Chrysiogenales</taxon>
        <taxon>Chrysiogenaceae</taxon>
        <taxon>Desulfurispirillum</taxon>
    </lineage>
</organism>
<name>E6W526_DESIS</name>
<dbReference type="Gene3D" id="2.40.30.170">
    <property type="match status" value="1"/>
</dbReference>
<proteinExistence type="inferred from homology"/>
<dbReference type="Pfam" id="PF25954">
    <property type="entry name" value="Beta-barrel_RND_2"/>
    <property type="match status" value="1"/>
</dbReference>
<feature type="domain" description="Multidrug resistance protein MdtA-like barrel-sandwich hybrid" evidence="5">
    <location>
        <begin position="47"/>
        <end position="183"/>
    </location>
</feature>
<dbReference type="KEGG" id="din:Selin_1267"/>
<evidence type="ECO:0000259" key="5">
    <source>
        <dbReference type="Pfam" id="PF25917"/>
    </source>
</evidence>
<dbReference type="PANTHER" id="PTHR30469">
    <property type="entry name" value="MULTIDRUG RESISTANCE PROTEIN MDTA"/>
    <property type="match status" value="1"/>
</dbReference>
<feature type="domain" description="CusB-like beta-barrel" evidence="6">
    <location>
        <begin position="197"/>
        <end position="264"/>
    </location>
</feature>
<feature type="chain" id="PRO_5003214321" evidence="3">
    <location>
        <begin position="23"/>
        <end position="340"/>
    </location>
</feature>
<dbReference type="Gene3D" id="1.10.287.470">
    <property type="entry name" value="Helix hairpin bin"/>
    <property type="match status" value="1"/>
</dbReference>
<evidence type="ECO:0000259" key="6">
    <source>
        <dbReference type="Pfam" id="PF25954"/>
    </source>
</evidence>
<gene>
    <name evidence="7" type="ordered locus">Selin_1267</name>
</gene>
<feature type="signal peptide" evidence="3">
    <location>
        <begin position="1"/>
        <end position="22"/>
    </location>
</feature>
<dbReference type="HOGENOM" id="CLU_018816_1_4_0"/>